<dbReference type="EMBL" id="JAVXUO010001389">
    <property type="protein sequence ID" value="KAK2982785.1"/>
    <property type="molecule type" value="Genomic_DNA"/>
</dbReference>
<dbReference type="Gene3D" id="3.80.10.10">
    <property type="entry name" value="Ribonuclease Inhibitor"/>
    <property type="match status" value="2"/>
</dbReference>
<gene>
    <name evidence="1" type="ORF">RJ640_006072</name>
</gene>
<dbReference type="AlphaFoldDB" id="A0AA88UFM9"/>
<keyword evidence="2" id="KW-1185">Reference proteome</keyword>
<dbReference type="InterPro" id="IPR032675">
    <property type="entry name" value="LRR_dom_sf"/>
</dbReference>
<dbReference type="PANTHER" id="PTHR48054:SF47">
    <property type="entry name" value="OS06G0179800 PROTEIN"/>
    <property type="match status" value="1"/>
</dbReference>
<dbReference type="InterPro" id="IPR052592">
    <property type="entry name" value="LRR-RLK"/>
</dbReference>
<evidence type="ECO:0000313" key="1">
    <source>
        <dbReference type="EMBL" id="KAK2982785.1"/>
    </source>
</evidence>
<sequence>MSSPKPLQLAANNFTANDSVLVSSLPASIENLTKLRTISIPHHLLLGEIQAAIRRLSSLQVLELQGNNFSGAIPRQLRTDPFEAEVNQIVGSIPPKIGSLKKFKRLELSKNRLSGSLLDQLGEIKELKRILLEENNLT</sequence>
<reference evidence="1" key="1">
    <citation type="submission" date="2022-12" db="EMBL/GenBank/DDBJ databases">
        <title>Draft genome assemblies for two species of Escallonia (Escalloniales).</title>
        <authorList>
            <person name="Chanderbali A."/>
            <person name="Dervinis C."/>
            <person name="Anghel I."/>
            <person name="Soltis D."/>
            <person name="Soltis P."/>
            <person name="Zapata F."/>
        </authorList>
    </citation>
    <scope>NUCLEOTIDE SEQUENCE</scope>
    <source>
        <strain evidence="1">UCBG92.1500</strain>
        <tissue evidence="1">Leaf</tissue>
    </source>
</reference>
<proteinExistence type="predicted"/>
<protein>
    <recommendedName>
        <fullName evidence="3">Chaoptin</fullName>
    </recommendedName>
</protein>
<comment type="caution">
    <text evidence="1">The sequence shown here is derived from an EMBL/GenBank/DDBJ whole genome shotgun (WGS) entry which is preliminary data.</text>
</comment>
<dbReference type="SUPFAM" id="SSF52058">
    <property type="entry name" value="L domain-like"/>
    <property type="match status" value="1"/>
</dbReference>
<dbReference type="Pfam" id="PF00560">
    <property type="entry name" value="LRR_1"/>
    <property type="match status" value="1"/>
</dbReference>
<organism evidence="1 2">
    <name type="scientific">Escallonia rubra</name>
    <dbReference type="NCBI Taxonomy" id="112253"/>
    <lineage>
        <taxon>Eukaryota</taxon>
        <taxon>Viridiplantae</taxon>
        <taxon>Streptophyta</taxon>
        <taxon>Embryophyta</taxon>
        <taxon>Tracheophyta</taxon>
        <taxon>Spermatophyta</taxon>
        <taxon>Magnoliopsida</taxon>
        <taxon>eudicotyledons</taxon>
        <taxon>Gunneridae</taxon>
        <taxon>Pentapetalae</taxon>
        <taxon>asterids</taxon>
        <taxon>campanulids</taxon>
        <taxon>Escalloniales</taxon>
        <taxon>Escalloniaceae</taxon>
        <taxon>Escallonia</taxon>
    </lineage>
</organism>
<dbReference type="PANTHER" id="PTHR48054">
    <property type="entry name" value="RECEPTOR KINASE-LIKE PROTEIN XA21"/>
    <property type="match status" value="1"/>
</dbReference>
<accession>A0AA88UFM9</accession>
<name>A0AA88UFM9_9ASTE</name>
<dbReference type="InterPro" id="IPR001611">
    <property type="entry name" value="Leu-rich_rpt"/>
</dbReference>
<dbReference type="Proteomes" id="UP001187471">
    <property type="component" value="Unassembled WGS sequence"/>
</dbReference>
<evidence type="ECO:0000313" key="2">
    <source>
        <dbReference type="Proteomes" id="UP001187471"/>
    </source>
</evidence>
<evidence type="ECO:0008006" key="3">
    <source>
        <dbReference type="Google" id="ProtNLM"/>
    </source>
</evidence>